<keyword evidence="2 5" id="KW-0597">Phosphoprotein</keyword>
<dbReference type="InterPro" id="IPR001789">
    <property type="entry name" value="Sig_transdc_resp-reg_receiver"/>
</dbReference>
<keyword evidence="3" id="KW-0902">Two-component regulatory system</keyword>
<accession>A0A2U3LVE9</accession>
<dbReference type="SUPFAM" id="SSF52172">
    <property type="entry name" value="CheY-like"/>
    <property type="match status" value="2"/>
</dbReference>
<sequence length="237" mass="26805">MENKIQIVLTDYQMPGMDGYALAKTLNTIPSTKDLKLILLTSAAQEGDATKAREQGFSGYLTKPIRRGELINCMAIVLGLKLDSEESRQVVTKYTHRDNQSVLKPKILLVEDNEVNRKVILAMLQSHDMTCELAMDGTEAYQAVLNNCFDLVFMDCQMPVMDGFEATEKIREAEASNKHTKIIAMTANAMAGDREKCLEVGMDDYLSKPIDFERMFKMIDETTVYQVEGEEHFGFRH</sequence>
<dbReference type="Proteomes" id="UP000238916">
    <property type="component" value="Unassembled WGS sequence"/>
</dbReference>
<dbReference type="InterPro" id="IPR011006">
    <property type="entry name" value="CheY-like_superfamily"/>
</dbReference>
<evidence type="ECO:0000313" key="7">
    <source>
        <dbReference type="EMBL" id="SPF55814.1"/>
    </source>
</evidence>
<reference evidence="8" key="1">
    <citation type="submission" date="2018-02" db="EMBL/GenBank/DDBJ databases">
        <authorList>
            <person name="Hausmann B."/>
        </authorList>
    </citation>
    <scope>NUCLEOTIDE SEQUENCE [LARGE SCALE GENOMIC DNA]</scope>
    <source>
        <strain evidence="8">Peat soil MAG SbF1</strain>
    </source>
</reference>
<dbReference type="Gene3D" id="3.40.50.2300">
    <property type="match status" value="2"/>
</dbReference>
<dbReference type="Pfam" id="PF00072">
    <property type="entry name" value="Response_reg"/>
    <property type="match status" value="2"/>
</dbReference>
<protein>
    <recommendedName>
        <fullName evidence="1">Stage 0 sporulation protein A homolog</fullName>
    </recommendedName>
</protein>
<dbReference type="PROSITE" id="PS50110">
    <property type="entry name" value="RESPONSE_REGULATORY"/>
    <property type="match status" value="2"/>
</dbReference>
<feature type="domain" description="Response regulatory" evidence="6">
    <location>
        <begin position="1"/>
        <end position="78"/>
    </location>
</feature>
<dbReference type="AlphaFoldDB" id="A0A2U3LVE9"/>
<feature type="domain" description="Response regulatory" evidence="6">
    <location>
        <begin position="106"/>
        <end position="223"/>
    </location>
</feature>
<evidence type="ECO:0000256" key="5">
    <source>
        <dbReference type="PROSITE-ProRule" id="PRU00169"/>
    </source>
</evidence>
<dbReference type="CDD" id="cd17546">
    <property type="entry name" value="REC_hyHK_CKI1_RcsC-like"/>
    <property type="match status" value="1"/>
</dbReference>
<gene>
    <name evidence="7" type="ORF">SBF1_8670003</name>
</gene>
<organism evidence="7 8">
    <name type="scientific">Candidatus Desulfosporosinus infrequens</name>
    <dbReference type="NCBI Taxonomy" id="2043169"/>
    <lineage>
        <taxon>Bacteria</taxon>
        <taxon>Bacillati</taxon>
        <taxon>Bacillota</taxon>
        <taxon>Clostridia</taxon>
        <taxon>Eubacteriales</taxon>
        <taxon>Desulfitobacteriaceae</taxon>
        <taxon>Desulfosporosinus</taxon>
    </lineage>
</organism>
<name>A0A2U3LVE9_9FIRM</name>
<dbReference type="GO" id="GO:0000160">
    <property type="term" value="P:phosphorelay signal transduction system"/>
    <property type="evidence" value="ECO:0007669"/>
    <property type="project" value="InterPro"/>
</dbReference>
<dbReference type="PANTHER" id="PTHR45339">
    <property type="entry name" value="HYBRID SIGNAL TRANSDUCTION HISTIDINE KINASE J"/>
    <property type="match status" value="1"/>
</dbReference>
<evidence type="ECO:0000259" key="6">
    <source>
        <dbReference type="PROSITE" id="PS50110"/>
    </source>
</evidence>
<evidence type="ECO:0000256" key="1">
    <source>
        <dbReference type="ARBA" id="ARBA00018672"/>
    </source>
</evidence>
<dbReference type="EMBL" id="OMOF01000853">
    <property type="protein sequence ID" value="SPF55814.1"/>
    <property type="molecule type" value="Genomic_DNA"/>
</dbReference>
<evidence type="ECO:0000256" key="2">
    <source>
        <dbReference type="ARBA" id="ARBA00022553"/>
    </source>
</evidence>
<evidence type="ECO:0000256" key="3">
    <source>
        <dbReference type="ARBA" id="ARBA00023012"/>
    </source>
</evidence>
<evidence type="ECO:0000313" key="8">
    <source>
        <dbReference type="Proteomes" id="UP000238916"/>
    </source>
</evidence>
<evidence type="ECO:0000256" key="4">
    <source>
        <dbReference type="ARBA" id="ARBA00024867"/>
    </source>
</evidence>
<feature type="modified residue" description="4-aspartylphosphate" evidence="5">
    <location>
        <position position="155"/>
    </location>
</feature>
<proteinExistence type="predicted"/>
<comment type="function">
    <text evidence="4">May play the central regulatory role in sporulation. It may be an element of the effector pathway responsible for the activation of sporulation genes in response to nutritional stress. Spo0A may act in concert with spo0H (a sigma factor) to control the expression of some genes that are critical to the sporulation process.</text>
</comment>
<dbReference type="SMART" id="SM00448">
    <property type="entry name" value="REC"/>
    <property type="match status" value="1"/>
</dbReference>
<feature type="modified residue" description="4-aspartylphosphate" evidence="5">
    <location>
        <position position="11"/>
    </location>
</feature>
<dbReference type="PANTHER" id="PTHR45339:SF1">
    <property type="entry name" value="HYBRID SIGNAL TRANSDUCTION HISTIDINE KINASE J"/>
    <property type="match status" value="1"/>
</dbReference>